<dbReference type="PANTHER" id="PTHR43441">
    <property type="entry name" value="RIBOSOMAL-PROTEIN-SERINE ACETYLTRANSFERASE"/>
    <property type="match status" value="1"/>
</dbReference>
<dbReference type="SUPFAM" id="SSF55729">
    <property type="entry name" value="Acyl-CoA N-acyltransferases (Nat)"/>
    <property type="match status" value="1"/>
</dbReference>
<name>A0ABS6AW85_9NOCA</name>
<evidence type="ECO:0000259" key="1">
    <source>
        <dbReference type="PROSITE" id="PS51186"/>
    </source>
</evidence>
<dbReference type="Pfam" id="PF13302">
    <property type="entry name" value="Acetyltransf_3"/>
    <property type="match status" value="1"/>
</dbReference>
<dbReference type="InterPro" id="IPR051908">
    <property type="entry name" value="Ribosomal_N-acetyltransferase"/>
</dbReference>
<dbReference type="EMBL" id="JAHKNI010000003">
    <property type="protein sequence ID" value="MBU3062301.1"/>
    <property type="molecule type" value="Genomic_DNA"/>
</dbReference>
<evidence type="ECO:0000313" key="2">
    <source>
        <dbReference type="EMBL" id="MBU3062301.1"/>
    </source>
</evidence>
<reference evidence="2 3" key="1">
    <citation type="submission" date="2021-06" db="EMBL/GenBank/DDBJ databases">
        <title>Actinomycetes sequencing.</title>
        <authorList>
            <person name="Shan Q."/>
        </authorList>
    </citation>
    <scope>NUCLEOTIDE SEQUENCE [LARGE SCALE GENOMIC DNA]</scope>
    <source>
        <strain evidence="2 3">NEAU-G5</strain>
    </source>
</reference>
<organism evidence="2 3">
    <name type="scientific">Nocardia albiluteola</name>
    <dbReference type="NCBI Taxonomy" id="2842303"/>
    <lineage>
        <taxon>Bacteria</taxon>
        <taxon>Bacillati</taxon>
        <taxon>Actinomycetota</taxon>
        <taxon>Actinomycetes</taxon>
        <taxon>Mycobacteriales</taxon>
        <taxon>Nocardiaceae</taxon>
        <taxon>Nocardia</taxon>
    </lineage>
</organism>
<evidence type="ECO:0000313" key="3">
    <source>
        <dbReference type="Proteomes" id="UP000733379"/>
    </source>
</evidence>
<proteinExistence type="predicted"/>
<gene>
    <name evidence="2" type="ORF">KO481_12280</name>
</gene>
<comment type="caution">
    <text evidence="2">The sequence shown here is derived from an EMBL/GenBank/DDBJ whole genome shotgun (WGS) entry which is preliminary data.</text>
</comment>
<protein>
    <submittedName>
        <fullName evidence="2">GNAT family N-acetyltransferase</fullName>
    </submittedName>
</protein>
<dbReference type="RefSeq" id="WP_215917161.1">
    <property type="nucleotide sequence ID" value="NZ_JAHKNI010000003.1"/>
</dbReference>
<sequence length="184" mass="19884">MTIVLAVPQTTSAAALRLRPWRSQDLLSLLAAHRDPSLRRWLTTPLVEDADARDWLDAQAAGWAAGTRFSFAIVADDGAGALLGHVMVRILDAGVGTVGYWTVAHARGRGIAARALATLSWWALEDQDMTDLTRLDLVHAEDNHASCRVAEKCGFALRELLPAAPPAHPGAAHRHIRTGAEGYR</sequence>
<dbReference type="InterPro" id="IPR016181">
    <property type="entry name" value="Acyl_CoA_acyltransferase"/>
</dbReference>
<feature type="domain" description="N-acetyltransferase" evidence="1">
    <location>
        <begin position="16"/>
        <end position="184"/>
    </location>
</feature>
<dbReference type="InterPro" id="IPR000182">
    <property type="entry name" value="GNAT_dom"/>
</dbReference>
<accession>A0ABS6AW85</accession>
<dbReference type="PANTHER" id="PTHR43441:SF10">
    <property type="entry name" value="ACETYLTRANSFERASE"/>
    <property type="match status" value="1"/>
</dbReference>
<dbReference type="Gene3D" id="3.40.630.30">
    <property type="match status" value="1"/>
</dbReference>
<keyword evidence="3" id="KW-1185">Reference proteome</keyword>
<dbReference type="PROSITE" id="PS51186">
    <property type="entry name" value="GNAT"/>
    <property type="match status" value="1"/>
</dbReference>
<dbReference type="Proteomes" id="UP000733379">
    <property type="component" value="Unassembled WGS sequence"/>
</dbReference>